<dbReference type="Gene3D" id="3.60.15.10">
    <property type="entry name" value="Ribonuclease Z/Hydroxyacylglutathione hydrolase-like"/>
    <property type="match status" value="1"/>
</dbReference>
<dbReference type="AlphaFoldDB" id="A0A919XK73"/>
<proteinExistence type="predicted"/>
<evidence type="ECO:0000313" key="1">
    <source>
        <dbReference type="EMBL" id="GIO34234.1"/>
    </source>
</evidence>
<evidence type="ECO:0000313" key="2">
    <source>
        <dbReference type="Proteomes" id="UP000679779"/>
    </source>
</evidence>
<evidence type="ECO:0008006" key="3">
    <source>
        <dbReference type="Google" id="ProtNLM"/>
    </source>
</evidence>
<dbReference type="GO" id="GO:0005737">
    <property type="term" value="C:cytoplasm"/>
    <property type="evidence" value="ECO:0007669"/>
    <property type="project" value="TreeGrafter"/>
</dbReference>
<dbReference type="EMBL" id="BORQ01000009">
    <property type="protein sequence ID" value="GIO34234.1"/>
    <property type="molecule type" value="Genomic_DNA"/>
</dbReference>
<sequence length="149" mass="17193">MPKIRYNNMNDVSTDHSVGEFRQWRKERRGKKKDLSFRVPNVPPDIEYLHANRRDATITWIGHSTFFIQYEGLNLVTDPVWAKRMGLDPRLGEPGIAIGDMPPVDVVLISHSHYDHLHLASIRKLYREETSPPDCVQKWSAKAFPTALS</sequence>
<keyword evidence="2" id="KW-1185">Reference proteome</keyword>
<gene>
    <name evidence="1" type="ORF">J2TS6_53750</name>
</gene>
<dbReference type="Proteomes" id="UP000679779">
    <property type="component" value="Unassembled WGS sequence"/>
</dbReference>
<protein>
    <recommendedName>
        <fullName evidence="3">MBL fold metallo-hydrolase</fullName>
    </recommendedName>
</protein>
<comment type="caution">
    <text evidence="1">The sequence shown here is derived from an EMBL/GenBank/DDBJ whole genome shotgun (WGS) entry which is preliminary data.</text>
</comment>
<dbReference type="SUPFAM" id="SSF56281">
    <property type="entry name" value="Metallo-hydrolase/oxidoreductase"/>
    <property type="match status" value="1"/>
</dbReference>
<reference evidence="1" key="1">
    <citation type="submission" date="2021-03" db="EMBL/GenBank/DDBJ databases">
        <title>Antimicrobial resistance genes in bacteria isolated from Japanese honey, and their potential for conferring macrolide and lincosamide resistance in the American foulbrood pathogen Paenibacillus larvae.</title>
        <authorList>
            <person name="Okamoto M."/>
            <person name="Kumagai M."/>
            <person name="Kanamori H."/>
            <person name="Takamatsu D."/>
        </authorList>
    </citation>
    <scope>NUCLEOTIDE SEQUENCE</scope>
    <source>
        <strain evidence="1">J2TS6</strain>
    </source>
</reference>
<dbReference type="PANTHER" id="PTHR15032:SF36">
    <property type="entry name" value="METALLO-BETA-LACTAMASE DOMAIN-CONTAINING PROTEIN"/>
    <property type="match status" value="1"/>
</dbReference>
<name>A0A919XK73_9BACL</name>
<organism evidence="1 2">
    <name type="scientific">Paenibacillus albilobatus</name>
    <dbReference type="NCBI Taxonomy" id="2716884"/>
    <lineage>
        <taxon>Bacteria</taxon>
        <taxon>Bacillati</taxon>
        <taxon>Bacillota</taxon>
        <taxon>Bacilli</taxon>
        <taxon>Bacillales</taxon>
        <taxon>Paenibacillaceae</taxon>
        <taxon>Paenibacillus</taxon>
    </lineage>
</organism>
<dbReference type="InterPro" id="IPR036866">
    <property type="entry name" value="RibonucZ/Hydroxyglut_hydro"/>
</dbReference>
<dbReference type="Pfam" id="PF13483">
    <property type="entry name" value="Lactamase_B_3"/>
    <property type="match status" value="1"/>
</dbReference>
<dbReference type="PANTHER" id="PTHR15032">
    <property type="entry name" value="N-ACYL-PHOSPHATIDYLETHANOLAMINE-HYDROLYZING PHOSPHOLIPASE D"/>
    <property type="match status" value="1"/>
</dbReference>
<accession>A0A919XK73</accession>